<dbReference type="CDD" id="cd01898">
    <property type="entry name" value="Obg"/>
    <property type="match status" value="1"/>
</dbReference>
<dbReference type="InterPro" id="IPR045086">
    <property type="entry name" value="OBG_GTPase"/>
</dbReference>
<dbReference type="GO" id="GO:0042254">
    <property type="term" value="P:ribosome biogenesis"/>
    <property type="evidence" value="ECO:0007669"/>
    <property type="project" value="UniProtKB-UniRule"/>
</dbReference>
<dbReference type="InterPro" id="IPR031167">
    <property type="entry name" value="G_OBG"/>
</dbReference>
<dbReference type="SUPFAM" id="SSF82051">
    <property type="entry name" value="Obg GTP-binding protein N-terminal domain"/>
    <property type="match status" value="1"/>
</dbReference>
<accession>A0A8K0CDC1</accession>
<dbReference type="GO" id="GO:0005525">
    <property type="term" value="F:GTP binding"/>
    <property type="evidence" value="ECO:0007669"/>
    <property type="project" value="UniProtKB-KW"/>
</dbReference>
<evidence type="ECO:0000259" key="3">
    <source>
        <dbReference type="PROSITE" id="PS51710"/>
    </source>
</evidence>
<evidence type="ECO:0000256" key="1">
    <source>
        <dbReference type="ARBA" id="ARBA00022741"/>
    </source>
</evidence>
<keyword evidence="2" id="KW-0342">GTP-binding</keyword>
<feature type="domain" description="OBG-type G" evidence="3">
    <location>
        <begin position="108"/>
        <end position="304"/>
    </location>
</feature>
<dbReference type="EMBL" id="VTPC01089997">
    <property type="protein sequence ID" value="KAF2885189.1"/>
    <property type="molecule type" value="Genomic_DNA"/>
</dbReference>
<dbReference type="InterPro" id="IPR036726">
    <property type="entry name" value="GTP1_OBG_dom_sf"/>
</dbReference>
<keyword evidence="1" id="KW-0547">Nucleotide-binding</keyword>
<dbReference type="Gene3D" id="3.40.50.300">
    <property type="entry name" value="P-loop containing nucleotide triphosphate hydrolases"/>
    <property type="match status" value="1"/>
</dbReference>
<proteinExistence type="predicted"/>
<dbReference type="PRINTS" id="PR00326">
    <property type="entry name" value="GTP1OBG"/>
</dbReference>
<feature type="domain" description="Obg" evidence="4">
    <location>
        <begin position="23"/>
        <end position="70"/>
    </location>
</feature>
<dbReference type="InterPro" id="IPR027417">
    <property type="entry name" value="P-loop_NTPase"/>
</dbReference>
<dbReference type="PROSITE" id="PS51710">
    <property type="entry name" value="G_OBG"/>
    <property type="match status" value="1"/>
</dbReference>
<dbReference type="Pfam" id="PF01926">
    <property type="entry name" value="MMR_HSR1"/>
    <property type="match status" value="1"/>
</dbReference>
<name>A0A8K0CDC1_IGNLU</name>
<dbReference type="InterPro" id="IPR006169">
    <property type="entry name" value="GTP1_OBG_dom"/>
</dbReference>
<sequence>MVYITKFLYFPKPRKPLRKYLKSGFLDSVRVYVKGGSGGNGLPKFGGVGGQGGDVIAVAKESITLEDVVKSNTAKRYLGGSGMHSTHNFILGPPGQARSVKLDLKLIADVGLVGFPNAGKSTLLKAISQAKPKIASYPFTTIKPNIGMISYHDLRQISVADLPGLIEGAHANRGMGHEFLRHVERTKLLLIVVDINGFQLSPKYEARSCIDTVVLLNKELELYNPELLKKPTLIVVNKMDSVLAFKKYKQIREQILNISEVFYDYPEEVRPEKALEFDEILAISAKEGGEDIQLVKDKIRDILDVHAEIAREKELEQNADMMHNLRESLKEKGPRLV</sequence>
<reference evidence="5" key="1">
    <citation type="submission" date="2019-08" db="EMBL/GenBank/DDBJ databases">
        <title>The genome of the North American firefly Photinus pyralis.</title>
        <authorList>
            <consortium name="Photinus pyralis genome working group"/>
            <person name="Fallon T.R."/>
            <person name="Sander Lower S.E."/>
            <person name="Weng J.-K."/>
        </authorList>
    </citation>
    <scope>NUCLEOTIDE SEQUENCE</scope>
    <source>
        <strain evidence="5">TRF0915ILg1</strain>
        <tissue evidence="5">Whole body</tissue>
    </source>
</reference>
<keyword evidence="6" id="KW-1185">Reference proteome</keyword>
<organism evidence="5 6">
    <name type="scientific">Ignelater luminosus</name>
    <name type="common">Cucubano</name>
    <name type="synonym">Pyrophorus luminosus</name>
    <dbReference type="NCBI Taxonomy" id="2038154"/>
    <lineage>
        <taxon>Eukaryota</taxon>
        <taxon>Metazoa</taxon>
        <taxon>Ecdysozoa</taxon>
        <taxon>Arthropoda</taxon>
        <taxon>Hexapoda</taxon>
        <taxon>Insecta</taxon>
        <taxon>Pterygota</taxon>
        <taxon>Neoptera</taxon>
        <taxon>Endopterygota</taxon>
        <taxon>Coleoptera</taxon>
        <taxon>Polyphaga</taxon>
        <taxon>Elateriformia</taxon>
        <taxon>Elateroidea</taxon>
        <taxon>Elateridae</taxon>
        <taxon>Agrypninae</taxon>
        <taxon>Pyrophorini</taxon>
        <taxon>Ignelater</taxon>
    </lineage>
</organism>
<comment type="caution">
    <text evidence="5">The sequence shown here is derived from an EMBL/GenBank/DDBJ whole genome shotgun (WGS) entry which is preliminary data.</text>
</comment>
<evidence type="ECO:0000259" key="4">
    <source>
        <dbReference type="PROSITE" id="PS51883"/>
    </source>
</evidence>
<evidence type="ECO:0000313" key="5">
    <source>
        <dbReference type="EMBL" id="KAF2885189.1"/>
    </source>
</evidence>
<evidence type="ECO:0000256" key="2">
    <source>
        <dbReference type="ARBA" id="ARBA00023134"/>
    </source>
</evidence>
<gene>
    <name evidence="5" type="ORF">ILUMI_20986</name>
</gene>
<dbReference type="Proteomes" id="UP000801492">
    <property type="component" value="Unassembled WGS sequence"/>
</dbReference>
<dbReference type="PANTHER" id="PTHR11702">
    <property type="entry name" value="DEVELOPMENTALLY REGULATED GTP-BINDING PROTEIN-RELATED"/>
    <property type="match status" value="1"/>
</dbReference>
<evidence type="ECO:0000313" key="6">
    <source>
        <dbReference type="Proteomes" id="UP000801492"/>
    </source>
</evidence>
<dbReference type="GO" id="GO:0005739">
    <property type="term" value="C:mitochondrion"/>
    <property type="evidence" value="ECO:0007669"/>
    <property type="project" value="TreeGrafter"/>
</dbReference>
<dbReference type="PROSITE" id="PS51883">
    <property type="entry name" value="OBG"/>
    <property type="match status" value="1"/>
</dbReference>
<protein>
    <recommendedName>
        <fullName evidence="7">GTP-binding protein 10</fullName>
    </recommendedName>
</protein>
<dbReference type="SUPFAM" id="SSF52540">
    <property type="entry name" value="P-loop containing nucleoside triphosphate hydrolases"/>
    <property type="match status" value="1"/>
</dbReference>
<dbReference type="Gene3D" id="2.70.210.12">
    <property type="entry name" value="GTP1/OBG domain"/>
    <property type="match status" value="1"/>
</dbReference>
<dbReference type="PANTHER" id="PTHR11702:SF43">
    <property type="entry name" value="GTP-BINDING PROTEIN 10"/>
    <property type="match status" value="1"/>
</dbReference>
<dbReference type="AlphaFoldDB" id="A0A8K0CDC1"/>
<dbReference type="OrthoDB" id="347018at2759"/>
<dbReference type="GO" id="GO:0003924">
    <property type="term" value="F:GTPase activity"/>
    <property type="evidence" value="ECO:0007669"/>
    <property type="project" value="InterPro"/>
</dbReference>
<dbReference type="InterPro" id="IPR006073">
    <property type="entry name" value="GTP-bd"/>
</dbReference>
<evidence type="ECO:0008006" key="7">
    <source>
        <dbReference type="Google" id="ProtNLM"/>
    </source>
</evidence>